<dbReference type="PANTHER" id="PTHR34504">
    <property type="entry name" value="ANTITOXIN HICB"/>
    <property type="match status" value="1"/>
</dbReference>
<feature type="domain" description="HicB-like antitoxin of toxin-antitoxin system" evidence="1">
    <location>
        <begin position="5"/>
        <end position="58"/>
    </location>
</feature>
<gene>
    <name evidence="2" type="ORF">L6E24_14560</name>
</gene>
<accession>A0A9E7TII1</accession>
<dbReference type="PANTHER" id="PTHR34504:SF2">
    <property type="entry name" value="UPF0150 PROTEIN SSL0259"/>
    <property type="match status" value="1"/>
</dbReference>
<reference evidence="2" key="1">
    <citation type="submission" date="2022-04" db="EMBL/GenBank/DDBJ databases">
        <title>Complete genome of Methanoplanus endosymbiosus DSM 3599.</title>
        <authorList>
            <person name="Chen S.-C."/>
            <person name="You Y.-T."/>
            <person name="Zhou Y.-Z."/>
            <person name="Lai M.-C."/>
        </authorList>
    </citation>
    <scope>NUCLEOTIDE SEQUENCE</scope>
    <source>
        <strain evidence="2">DSM 3599</strain>
    </source>
</reference>
<evidence type="ECO:0000313" key="2">
    <source>
        <dbReference type="EMBL" id="UUX92533.1"/>
    </source>
</evidence>
<keyword evidence="3" id="KW-1185">Reference proteome</keyword>
<evidence type="ECO:0000313" key="3">
    <source>
        <dbReference type="Proteomes" id="UP001060368"/>
    </source>
</evidence>
<dbReference type="RefSeq" id="WP_004078456.1">
    <property type="nucleotide sequence ID" value="NZ_CP096115.1"/>
</dbReference>
<dbReference type="GeneID" id="74308951"/>
<dbReference type="SUPFAM" id="SSF143100">
    <property type="entry name" value="TTHA1013/TTHA0281-like"/>
    <property type="match status" value="1"/>
</dbReference>
<protein>
    <submittedName>
        <fullName evidence="2">Type II toxin-antitoxin system HicB family antitoxin</fullName>
    </submittedName>
</protein>
<proteinExistence type="predicted"/>
<dbReference type="AlphaFoldDB" id="A0A9E7TII1"/>
<organism evidence="2 3">
    <name type="scientific">Methanoplanus endosymbiosus</name>
    <dbReference type="NCBI Taxonomy" id="33865"/>
    <lineage>
        <taxon>Archaea</taxon>
        <taxon>Methanobacteriati</taxon>
        <taxon>Methanobacteriota</taxon>
        <taxon>Stenosarchaea group</taxon>
        <taxon>Methanomicrobia</taxon>
        <taxon>Methanomicrobiales</taxon>
        <taxon>Methanomicrobiaceae</taxon>
        <taxon>Methanoplanus</taxon>
    </lineage>
</organism>
<dbReference type="InterPro" id="IPR035069">
    <property type="entry name" value="TTHA1013/TTHA0281-like"/>
</dbReference>
<dbReference type="InterPro" id="IPR051404">
    <property type="entry name" value="TA_system_antitoxin"/>
</dbReference>
<dbReference type="InterPro" id="IPR031807">
    <property type="entry name" value="HicB-like"/>
</dbReference>
<dbReference type="KEGG" id="mend:L6E24_14560"/>
<dbReference type="Gene3D" id="3.30.160.250">
    <property type="match status" value="1"/>
</dbReference>
<dbReference type="EMBL" id="CP096115">
    <property type="protein sequence ID" value="UUX92533.1"/>
    <property type="molecule type" value="Genomic_DNA"/>
</dbReference>
<sequence length="70" mass="7778">MKLEIVLEEEEDGTYSVHCPALKGCHSQGSTKEEALQNIHEAIDLYLEVANDKARKLINQPKTTVVDIAV</sequence>
<name>A0A9E7TII1_9EURY</name>
<dbReference type="Proteomes" id="UP001060368">
    <property type="component" value="Chromosome"/>
</dbReference>
<dbReference type="Pfam" id="PF15919">
    <property type="entry name" value="HicB_lk_antitox"/>
    <property type="match status" value="1"/>
</dbReference>
<evidence type="ECO:0000259" key="1">
    <source>
        <dbReference type="Pfam" id="PF15919"/>
    </source>
</evidence>